<evidence type="ECO:0008006" key="2">
    <source>
        <dbReference type="Google" id="ProtNLM"/>
    </source>
</evidence>
<accession>A0A6N2NAE4</accession>
<organism evidence="1">
    <name type="scientific">Salix viminalis</name>
    <name type="common">Common osier</name>
    <name type="synonym">Basket willow</name>
    <dbReference type="NCBI Taxonomy" id="40686"/>
    <lineage>
        <taxon>Eukaryota</taxon>
        <taxon>Viridiplantae</taxon>
        <taxon>Streptophyta</taxon>
        <taxon>Embryophyta</taxon>
        <taxon>Tracheophyta</taxon>
        <taxon>Spermatophyta</taxon>
        <taxon>Magnoliopsida</taxon>
        <taxon>eudicotyledons</taxon>
        <taxon>Gunneridae</taxon>
        <taxon>Pentapetalae</taxon>
        <taxon>rosids</taxon>
        <taxon>fabids</taxon>
        <taxon>Malpighiales</taxon>
        <taxon>Salicaceae</taxon>
        <taxon>Saliceae</taxon>
        <taxon>Salix</taxon>
    </lineage>
</organism>
<proteinExistence type="predicted"/>
<protein>
    <recommendedName>
        <fullName evidence="2">NB-ARC domain-containing protein</fullName>
    </recommendedName>
</protein>
<evidence type="ECO:0000313" key="1">
    <source>
        <dbReference type="EMBL" id="VFU62660.1"/>
    </source>
</evidence>
<sequence length="99" mass="11208">MTPEQLHCELEKKVSGKKLLLVLDNVSSSMGLFDHALQSRHEYLRDGLPLAARSLGCLLKSRTDVEGWTEILESNVRKQRSEGVHRALRASYDDLPSYL</sequence>
<dbReference type="SUPFAM" id="SSF52540">
    <property type="entry name" value="P-loop containing nucleoside triphosphate hydrolases"/>
    <property type="match status" value="1"/>
</dbReference>
<gene>
    <name evidence="1" type="ORF">SVIM_LOCUS474291</name>
</gene>
<dbReference type="AlphaFoldDB" id="A0A6N2NAE4"/>
<name>A0A6N2NAE4_SALVM</name>
<dbReference type="InterPro" id="IPR027417">
    <property type="entry name" value="P-loop_NTPase"/>
</dbReference>
<dbReference type="EMBL" id="CAADRP010002163">
    <property type="protein sequence ID" value="VFU62660.1"/>
    <property type="molecule type" value="Genomic_DNA"/>
</dbReference>
<reference evidence="1" key="1">
    <citation type="submission" date="2019-03" db="EMBL/GenBank/DDBJ databases">
        <authorList>
            <person name="Mank J."/>
            <person name="Almeida P."/>
        </authorList>
    </citation>
    <scope>NUCLEOTIDE SEQUENCE</scope>
    <source>
        <strain evidence="1">78183</strain>
    </source>
</reference>